<proteinExistence type="inferred from homology"/>
<evidence type="ECO:0000256" key="1">
    <source>
        <dbReference type="ARBA" id="ARBA00006432"/>
    </source>
</evidence>
<dbReference type="Pfam" id="PF00501">
    <property type="entry name" value="AMP-binding"/>
    <property type="match status" value="1"/>
</dbReference>
<reference evidence="3 4" key="1">
    <citation type="submission" date="2021-03" db="EMBL/GenBank/DDBJ databases">
        <title>Complete genome of Streptomyces formicae strain 1H-GS9 (DSM 100524).</title>
        <authorList>
            <person name="Atanasov K.E."/>
            <person name="Altabella T."/>
            <person name="Ferrer A."/>
        </authorList>
    </citation>
    <scope>NUCLEOTIDE SEQUENCE [LARGE SCALE GENOMIC DNA]</scope>
    <source>
        <strain evidence="3 4">1H-GS9</strain>
    </source>
</reference>
<evidence type="ECO:0000313" key="4">
    <source>
        <dbReference type="Proteomes" id="UP000828924"/>
    </source>
</evidence>
<dbReference type="InterPro" id="IPR042099">
    <property type="entry name" value="ANL_N_sf"/>
</dbReference>
<accession>A0ABY3WGS0</accession>
<gene>
    <name evidence="3" type="ORF">J4032_09660</name>
</gene>
<dbReference type="InterPro" id="IPR000873">
    <property type="entry name" value="AMP-dep_synth/lig_dom"/>
</dbReference>
<dbReference type="Gene3D" id="3.30.300.30">
    <property type="match status" value="1"/>
</dbReference>
<sequence length="534" mass="55591">MLTHRELPDSAEKFAAGLRAAGVGGGDLVGLLMPTAPELLTAFFGTAVAGAAVTVLPLPPVVLDPAAVARGLVPTLNTSGIRHLVVLGAGEAIGAELAGQFPRLKLICPAALAAEPKTSGMRRADPAPDSLALVQFSSGSTTRPKGVMLTHQAFLTGVSAINAHIGARSDDVLVSWVPLFHDLGLVGLMCSLLSLSDAHVFSPLTFIRHPDEFLRHLGRVGGTVTTGPNFAYDRLARAAASAFGTSPADAPLSRWRLALIGAEMVQGRTLDRFDAAFAPLGVPSSALCPCYGMAEATLAVTMPPLGQTPRRLSVDRSSLVPGGRVRLAAPGIAGSWQLTALGVPVPGIQLRVAGESGTALPEDTLGEICIRGPATTTGYLRDEEATRQALRGGWLHTGDLGLLHHGELYVAGRTKDMIAVQGRNFYPDDVEEATRGVADVHRGHCVAVADPLTEQMVIVAEAAGGDGHERLADDIRGAVSNALGLVAVRVVVPPRTLPRTTSGKWQRSLVREFLTAHTGTEGSEGATSDFTTGK</sequence>
<dbReference type="RefSeq" id="WP_242330353.1">
    <property type="nucleotide sequence ID" value="NZ_CP071872.1"/>
</dbReference>
<dbReference type="SUPFAM" id="SSF56801">
    <property type="entry name" value="Acetyl-CoA synthetase-like"/>
    <property type="match status" value="1"/>
</dbReference>
<organism evidence="3 4">
    <name type="scientific">Streptomyces formicae</name>
    <dbReference type="NCBI Taxonomy" id="1616117"/>
    <lineage>
        <taxon>Bacteria</taxon>
        <taxon>Bacillati</taxon>
        <taxon>Actinomycetota</taxon>
        <taxon>Actinomycetes</taxon>
        <taxon>Kitasatosporales</taxon>
        <taxon>Streptomycetaceae</taxon>
        <taxon>Streptomyces</taxon>
    </lineage>
</organism>
<keyword evidence="4" id="KW-1185">Reference proteome</keyword>
<comment type="similarity">
    <text evidence="1">Belongs to the ATP-dependent AMP-binding enzyme family.</text>
</comment>
<dbReference type="Proteomes" id="UP000828924">
    <property type="component" value="Chromosome"/>
</dbReference>
<evidence type="ECO:0000313" key="3">
    <source>
        <dbReference type="EMBL" id="UNM11776.1"/>
    </source>
</evidence>
<dbReference type="EMBL" id="CP071872">
    <property type="protein sequence ID" value="UNM11776.1"/>
    <property type="molecule type" value="Genomic_DNA"/>
</dbReference>
<dbReference type="PANTHER" id="PTHR22754:SF32">
    <property type="entry name" value="DISCO-INTERACTING PROTEIN 2"/>
    <property type="match status" value="1"/>
</dbReference>
<evidence type="ECO:0000259" key="2">
    <source>
        <dbReference type="Pfam" id="PF00501"/>
    </source>
</evidence>
<dbReference type="Gene3D" id="3.40.50.12780">
    <property type="entry name" value="N-terminal domain of ligase-like"/>
    <property type="match status" value="1"/>
</dbReference>
<dbReference type="PANTHER" id="PTHR22754">
    <property type="entry name" value="DISCO-INTERACTING PROTEIN 2 DIP2 -RELATED"/>
    <property type="match status" value="1"/>
</dbReference>
<name>A0ABY3WGS0_9ACTN</name>
<dbReference type="InterPro" id="IPR045851">
    <property type="entry name" value="AMP-bd_C_sf"/>
</dbReference>
<protein>
    <submittedName>
        <fullName evidence="3">AMP-binding protein</fullName>
    </submittedName>
</protein>
<feature type="domain" description="AMP-dependent synthetase/ligase" evidence="2">
    <location>
        <begin position="2"/>
        <end position="380"/>
    </location>
</feature>